<dbReference type="InterPro" id="IPR000160">
    <property type="entry name" value="GGDEF_dom"/>
</dbReference>
<dbReference type="CDD" id="cd00130">
    <property type="entry name" value="PAS"/>
    <property type="match status" value="3"/>
</dbReference>
<dbReference type="SMART" id="SM00086">
    <property type="entry name" value="PAC"/>
    <property type="match status" value="3"/>
</dbReference>
<dbReference type="CDD" id="cd01949">
    <property type="entry name" value="GGDEF"/>
    <property type="match status" value="1"/>
</dbReference>
<dbReference type="RefSeq" id="WP_301243343.1">
    <property type="nucleotide sequence ID" value="NZ_JAROCC010000006.1"/>
</dbReference>
<dbReference type="InterPro" id="IPR001610">
    <property type="entry name" value="PAC"/>
</dbReference>
<dbReference type="NCBIfam" id="TIGR00254">
    <property type="entry name" value="GGDEF"/>
    <property type="match status" value="1"/>
</dbReference>
<dbReference type="SMART" id="SM00091">
    <property type="entry name" value="PAS"/>
    <property type="match status" value="3"/>
</dbReference>
<organism evidence="4 5">
    <name type="scientific">Sporosarcina highlanderae</name>
    <dbReference type="NCBI Taxonomy" id="3035916"/>
    <lineage>
        <taxon>Bacteria</taxon>
        <taxon>Bacillati</taxon>
        <taxon>Bacillota</taxon>
        <taxon>Bacilli</taxon>
        <taxon>Bacillales</taxon>
        <taxon>Caryophanaceae</taxon>
        <taxon>Sporosarcina</taxon>
    </lineage>
</organism>
<dbReference type="Pfam" id="PF00990">
    <property type="entry name" value="GGDEF"/>
    <property type="match status" value="1"/>
</dbReference>
<dbReference type="SUPFAM" id="SSF55073">
    <property type="entry name" value="Nucleotide cyclase"/>
    <property type="match status" value="1"/>
</dbReference>
<dbReference type="PROSITE" id="PS50112">
    <property type="entry name" value="PAS"/>
    <property type="match status" value="2"/>
</dbReference>
<sequence length="540" mass="61705">METGLESIPSNVYISLIVNNQDPIFILDPNGNIVSANWAIMDVFGYSIAEMTGRNFRDVLPITIDFGLVCKVSEGAYSSYQVSSFSKTGRTIHLEVKTIPLEENGKLVNMLLITKDVTDLMETKARLEQFKKLLNASPEPNFVLNEGVIRYINKAAVKTFGYQEPAELLGMHILKLIPSDSLEFIADIIQRSELDLTIPEQTVDQKMKRKDGTSFITESILLGIEYENKPAVHVIFRDITEKKIIEEALRNSEEKYRLITEHMTDFVTVIDEQGIITYASPSSYPVLGYSPDDYEGTPVSCKVHPDDYPSVQEQARNLFQLKHSCEMEFRYMHRTNDWIWVEAIGTYFEEKGKGYLLFVSRVIEEKKSIREKLTSMAFHDELTGLPNRRLFRERMSETLEEAKRNYSKCAVLFMDIDKFKWVNDHLGHSVGDMLLKQFANRVNNGILRENDIFARQGGDEFLVLLPDIESEENAIGMAKRILDCLQEKWRVGDEEFTATSSIGIAVFPKDGTSIDELLTNADSALYRAKENGRNNYMMYS</sequence>
<dbReference type="Pfam" id="PF08447">
    <property type="entry name" value="PAS_3"/>
    <property type="match status" value="1"/>
</dbReference>
<dbReference type="PROSITE" id="PS50113">
    <property type="entry name" value="PAC"/>
    <property type="match status" value="2"/>
</dbReference>
<dbReference type="SMART" id="SM00267">
    <property type="entry name" value="GGDEF"/>
    <property type="match status" value="1"/>
</dbReference>
<dbReference type="Gene3D" id="3.30.450.20">
    <property type="entry name" value="PAS domain"/>
    <property type="match status" value="3"/>
</dbReference>
<dbReference type="InterPro" id="IPR000700">
    <property type="entry name" value="PAS-assoc_C"/>
</dbReference>
<evidence type="ECO:0000313" key="5">
    <source>
        <dbReference type="Proteomes" id="UP001175097"/>
    </source>
</evidence>
<dbReference type="InterPro" id="IPR043128">
    <property type="entry name" value="Rev_trsase/Diguanyl_cyclase"/>
</dbReference>
<feature type="domain" description="PAC" evidence="2">
    <location>
        <begin position="201"/>
        <end position="251"/>
    </location>
</feature>
<evidence type="ECO:0000259" key="1">
    <source>
        <dbReference type="PROSITE" id="PS50112"/>
    </source>
</evidence>
<feature type="domain" description="PAS" evidence="1">
    <location>
        <begin position="252"/>
        <end position="322"/>
    </location>
</feature>
<comment type="caution">
    <text evidence="4">The sequence shown here is derived from an EMBL/GenBank/DDBJ whole genome shotgun (WGS) entry which is preliminary data.</text>
</comment>
<dbReference type="EMBL" id="JAROCC010000006">
    <property type="protein sequence ID" value="MDN4607705.1"/>
    <property type="molecule type" value="Genomic_DNA"/>
</dbReference>
<gene>
    <name evidence="4" type="ORF">P5G49_09400</name>
</gene>
<reference evidence="4" key="1">
    <citation type="submission" date="2023-03" db="EMBL/GenBank/DDBJ databases">
        <title>MT1 and MT2 Draft Genomes of Novel Species.</title>
        <authorList>
            <person name="Venkateswaran K."/>
        </authorList>
    </citation>
    <scope>NUCLEOTIDE SEQUENCE</scope>
    <source>
        <strain evidence="4">F6_3S_P_2</strain>
    </source>
</reference>
<feature type="domain" description="PAS" evidence="1">
    <location>
        <begin position="9"/>
        <end position="55"/>
    </location>
</feature>
<evidence type="ECO:0000313" key="4">
    <source>
        <dbReference type="EMBL" id="MDN4607705.1"/>
    </source>
</evidence>
<dbReference type="InterPro" id="IPR013655">
    <property type="entry name" value="PAS_fold_3"/>
</dbReference>
<dbReference type="InterPro" id="IPR029787">
    <property type="entry name" value="Nucleotide_cyclase"/>
</dbReference>
<dbReference type="SUPFAM" id="SSF55785">
    <property type="entry name" value="PYP-like sensor domain (PAS domain)"/>
    <property type="match status" value="3"/>
</dbReference>
<dbReference type="NCBIfam" id="TIGR00229">
    <property type="entry name" value="sensory_box"/>
    <property type="match status" value="3"/>
</dbReference>
<keyword evidence="5" id="KW-1185">Reference proteome</keyword>
<dbReference type="Proteomes" id="UP001175097">
    <property type="component" value="Unassembled WGS sequence"/>
</dbReference>
<feature type="domain" description="GGDEF" evidence="3">
    <location>
        <begin position="407"/>
        <end position="540"/>
    </location>
</feature>
<evidence type="ECO:0000259" key="2">
    <source>
        <dbReference type="PROSITE" id="PS50113"/>
    </source>
</evidence>
<name>A0ABT8JRC6_9BACL</name>
<dbReference type="InterPro" id="IPR035965">
    <property type="entry name" value="PAS-like_dom_sf"/>
</dbReference>
<dbReference type="PANTHER" id="PTHR44757">
    <property type="entry name" value="DIGUANYLATE CYCLASE DGCP"/>
    <property type="match status" value="1"/>
</dbReference>
<proteinExistence type="predicted"/>
<dbReference type="InterPro" id="IPR000014">
    <property type="entry name" value="PAS"/>
</dbReference>
<dbReference type="Pfam" id="PF13426">
    <property type="entry name" value="PAS_9"/>
    <property type="match status" value="2"/>
</dbReference>
<feature type="domain" description="PAC" evidence="2">
    <location>
        <begin position="78"/>
        <end position="129"/>
    </location>
</feature>
<dbReference type="InterPro" id="IPR052155">
    <property type="entry name" value="Biofilm_reg_signaling"/>
</dbReference>
<dbReference type="PANTHER" id="PTHR44757:SF2">
    <property type="entry name" value="BIOFILM ARCHITECTURE MAINTENANCE PROTEIN MBAA"/>
    <property type="match status" value="1"/>
</dbReference>
<protein>
    <submittedName>
        <fullName evidence="4">PAS domain S-box protein</fullName>
    </submittedName>
</protein>
<evidence type="ECO:0000259" key="3">
    <source>
        <dbReference type="PROSITE" id="PS50887"/>
    </source>
</evidence>
<accession>A0ABT8JRC6</accession>
<dbReference type="Gene3D" id="3.30.70.270">
    <property type="match status" value="1"/>
</dbReference>
<dbReference type="PROSITE" id="PS50887">
    <property type="entry name" value="GGDEF"/>
    <property type="match status" value="1"/>
</dbReference>